<dbReference type="Pfam" id="PF05552">
    <property type="entry name" value="MS_channel_1st_1"/>
    <property type="match status" value="5"/>
</dbReference>
<keyword evidence="1" id="KW-0472">Membrane</keyword>
<keyword evidence="4" id="KW-1185">Reference proteome</keyword>
<feature type="transmembrane region" description="Helical" evidence="1">
    <location>
        <begin position="16"/>
        <end position="34"/>
    </location>
</feature>
<evidence type="ECO:0000256" key="1">
    <source>
        <dbReference type="SAM" id="Phobius"/>
    </source>
</evidence>
<dbReference type="NCBIfam" id="NF033912">
    <property type="entry name" value="msc"/>
    <property type="match status" value="1"/>
</dbReference>
<accession>A0A942YF80</accession>
<feature type="transmembrane region" description="Helical" evidence="1">
    <location>
        <begin position="355"/>
        <end position="376"/>
    </location>
</feature>
<dbReference type="EMBL" id="JAGYPE010000010">
    <property type="protein sequence ID" value="MBS4188199.1"/>
    <property type="molecule type" value="Genomic_DNA"/>
</dbReference>
<proteinExistence type="predicted"/>
<dbReference type="Gene3D" id="1.10.287.1260">
    <property type="match status" value="3"/>
</dbReference>
<dbReference type="PANTHER" id="PTHR30221">
    <property type="entry name" value="SMALL-CONDUCTANCE MECHANOSENSITIVE CHANNEL"/>
    <property type="match status" value="1"/>
</dbReference>
<sequence>MNVKDMLAEWYIYTDRLPILILALLLLIVGWLVAKKIGKVTERALKKTSFDDKLFSGYGSRKYSSEKIIGKIVYYLSLVFVLIIFFNMLNLSFIASPLVHMLSSITGAIPNVLKAALILLFAWIVATVLRKAFEKGAAALHLPDRLTQWKMAKSEIDGREKVAKISKALFYFVLLLFLPGVLGALQIEGVSEPVAGILTSFLSFIPKLFAAALIMFIGWLLAKLVRDILTNFLKSIGSEKLGERVGLKGSLDLAGIVGNIAFILILIPTIITALEKLDLQGVSAPAIAMLQKVVALIPNIAVAVVLILAGIWLGKWVEKLVAQMLWRLRFDGLLHQLGIGGGAGPESAKYSLSQLVGMVVKIVIVLLFTVEALQLVGLDFLVTLASAVLAYLPMLFAALVILGVGLYVGNLAERIVKNVVKKSYARTLAVVAKYAIFAVSIFMTLDQLGVAHSIVNAAFILLLGGLALAFGLSFGLGGKDFAAKYLRKLDNKLDQGGDQQ</sequence>
<evidence type="ECO:0000313" key="4">
    <source>
        <dbReference type="Proteomes" id="UP000677265"/>
    </source>
</evidence>
<organism evidence="2">
    <name type="scientific">Neobacillus citreus</name>
    <dbReference type="NCBI Taxonomy" id="2833578"/>
    <lineage>
        <taxon>Bacteria</taxon>
        <taxon>Bacillati</taxon>
        <taxon>Bacillota</taxon>
        <taxon>Bacilli</taxon>
        <taxon>Bacillales</taxon>
        <taxon>Bacillaceae</taxon>
        <taxon>Neobacillus</taxon>
    </lineage>
</organism>
<protein>
    <submittedName>
        <fullName evidence="2">Mechanosensitive ion channel</fullName>
    </submittedName>
</protein>
<feature type="transmembrane region" description="Helical" evidence="1">
    <location>
        <begin position="168"/>
        <end position="187"/>
    </location>
</feature>
<keyword evidence="1" id="KW-0812">Transmembrane</keyword>
<dbReference type="EMBL" id="JAGYPE020000036">
    <property type="protein sequence ID" value="MCH6267457.1"/>
    <property type="molecule type" value="Genomic_DNA"/>
</dbReference>
<dbReference type="InterPro" id="IPR045275">
    <property type="entry name" value="MscS_archaea/bacteria_type"/>
</dbReference>
<gene>
    <name evidence="3" type="ORF">KHB02_018200</name>
    <name evidence="2" type="ORF">KHB02_43250</name>
</gene>
<feature type="transmembrane region" description="Helical" evidence="1">
    <location>
        <begin position="193"/>
        <end position="222"/>
    </location>
</feature>
<dbReference type="RefSeq" id="WP_213148116.1">
    <property type="nucleotide sequence ID" value="NZ_JAGYPE020000036.1"/>
</dbReference>
<keyword evidence="1" id="KW-1133">Transmembrane helix</keyword>
<reference evidence="2" key="1">
    <citation type="submission" date="2021-05" db="EMBL/GenBank/DDBJ databases">
        <title>Novel Bacillus species.</title>
        <authorList>
            <person name="Liu G."/>
        </authorList>
    </citation>
    <scope>NUCLEOTIDE SEQUENCE</scope>
    <source>
        <strain evidence="2 4">FJAT-50051</strain>
    </source>
</reference>
<dbReference type="InterPro" id="IPR008910">
    <property type="entry name" value="MSC_TM_helix"/>
</dbReference>
<feature type="transmembrane region" description="Helical" evidence="1">
    <location>
        <begin position="108"/>
        <end position="129"/>
    </location>
</feature>
<feature type="transmembrane region" description="Helical" evidence="1">
    <location>
        <begin position="424"/>
        <end position="445"/>
    </location>
</feature>
<feature type="transmembrane region" description="Helical" evidence="1">
    <location>
        <begin position="294"/>
        <end position="314"/>
    </location>
</feature>
<dbReference type="PANTHER" id="PTHR30221:SF1">
    <property type="entry name" value="SMALL-CONDUCTANCE MECHANOSENSITIVE CHANNEL"/>
    <property type="match status" value="1"/>
</dbReference>
<dbReference type="Proteomes" id="UP000677265">
    <property type="component" value="Unassembled WGS sequence"/>
</dbReference>
<feature type="transmembrane region" description="Helical" evidence="1">
    <location>
        <begin position="457"/>
        <end position="478"/>
    </location>
</feature>
<evidence type="ECO:0000313" key="2">
    <source>
        <dbReference type="EMBL" id="MBS4188199.1"/>
    </source>
</evidence>
<dbReference type="AlphaFoldDB" id="A0A942YF80"/>
<feature type="transmembrane region" description="Helical" evidence="1">
    <location>
        <begin position="253"/>
        <end position="274"/>
    </location>
</feature>
<feature type="transmembrane region" description="Helical" evidence="1">
    <location>
        <begin position="72"/>
        <end position="96"/>
    </location>
</feature>
<name>A0A942YF80_9BACI</name>
<evidence type="ECO:0000313" key="3">
    <source>
        <dbReference type="EMBL" id="MCH6267457.1"/>
    </source>
</evidence>
<comment type="caution">
    <text evidence="2">The sequence shown here is derived from an EMBL/GenBank/DDBJ whole genome shotgun (WGS) entry which is preliminary data.</text>
</comment>
<dbReference type="GO" id="GO:0008381">
    <property type="term" value="F:mechanosensitive monoatomic ion channel activity"/>
    <property type="evidence" value="ECO:0007669"/>
    <property type="project" value="InterPro"/>
</dbReference>
<feature type="transmembrane region" description="Helical" evidence="1">
    <location>
        <begin position="388"/>
        <end position="412"/>
    </location>
</feature>